<dbReference type="HOGENOM" id="CLU_2090558_0_0_1"/>
<proteinExistence type="predicted"/>
<dbReference type="Proteomes" id="UP000054018">
    <property type="component" value="Unassembled WGS sequence"/>
</dbReference>
<evidence type="ECO:0000313" key="2">
    <source>
        <dbReference type="Proteomes" id="UP000054018"/>
    </source>
</evidence>
<accession>A0A0C9XQC9</accession>
<name>A0A0C9XQC9_9AGAM</name>
<feature type="non-terminal residue" evidence="1">
    <location>
        <position position="117"/>
    </location>
</feature>
<reference evidence="1 2" key="1">
    <citation type="submission" date="2014-04" db="EMBL/GenBank/DDBJ databases">
        <authorList>
            <consortium name="DOE Joint Genome Institute"/>
            <person name="Kuo A."/>
            <person name="Kohler A."/>
            <person name="Costa M.D."/>
            <person name="Nagy L.G."/>
            <person name="Floudas D."/>
            <person name="Copeland A."/>
            <person name="Barry K.W."/>
            <person name="Cichocki N."/>
            <person name="Veneault-Fourrey C."/>
            <person name="LaButti K."/>
            <person name="Lindquist E.A."/>
            <person name="Lipzen A."/>
            <person name="Lundell T."/>
            <person name="Morin E."/>
            <person name="Murat C."/>
            <person name="Sun H."/>
            <person name="Tunlid A."/>
            <person name="Henrissat B."/>
            <person name="Grigoriev I.V."/>
            <person name="Hibbett D.S."/>
            <person name="Martin F."/>
            <person name="Nordberg H.P."/>
            <person name="Cantor M.N."/>
            <person name="Hua S.X."/>
        </authorList>
    </citation>
    <scope>NUCLEOTIDE SEQUENCE [LARGE SCALE GENOMIC DNA]</scope>
    <source>
        <strain evidence="1 2">441</strain>
    </source>
</reference>
<dbReference type="EMBL" id="KN833937">
    <property type="protein sequence ID" value="KIK14455.1"/>
    <property type="molecule type" value="Genomic_DNA"/>
</dbReference>
<organism evidence="1 2">
    <name type="scientific">Pisolithus microcarpus 441</name>
    <dbReference type="NCBI Taxonomy" id="765257"/>
    <lineage>
        <taxon>Eukaryota</taxon>
        <taxon>Fungi</taxon>
        <taxon>Dikarya</taxon>
        <taxon>Basidiomycota</taxon>
        <taxon>Agaricomycotina</taxon>
        <taxon>Agaricomycetes</taxon>
        <taxon>Agaricomycetidae</taxon>
        <taxon>Boletales</taxon>
        <taxon>Sclerodermatineae</taxon>
        <taxon>Pisolithaceae</taxon>
        <taxon>Pisolithus</taxon>
    </lineage>
</organism>
<sequence length="117" mass="12614">MSKVGSAIEPGDQLLSTPWNARYSIGRKITREADLEPLRCGGSKTDIASTTPDQVSLLRVTRDVKPSVRDGVSTHAGQARVGSAGIHGNPAAYNRDALSDNLWGKRRAPKPFLQFSL</sequence>
<protein>
    <submittedName>
        <fullName evidence="1">Uncharacterized protein</fullName>
    </submittedName>
</protein>
<keyword evidence="2" id="KW-1185">Reference proteome</keyword>
<evidence type="ECO:0000313" key="1">
    <source>
        <dbReference type="EMBL" id="KIK14455.1"/>
    </source>
</evidence>
<gene>
    <name evidence="1" type="ORF">PISMIDRAFT_687957</name>
</gene>
<dbReference type="AlphaFoldDB" id="A0A0C9XQC9"/>
<reference evidence="2" key="2">
    <citation type="submission" date="2015-01" db="EMBL/GenBank/DDBJ databases">
        <title>Evolutionary Origins and Diversification of the Mycorrhizal Mutualists.</title>
        <authorList>
            <consortium name="DOE Joint Genome Institute"/>
            <consortium name="Mycorrhizal Genomics Consortium"/>
            <person name="Kohler A."/>
            <person name="Kuo A."/>
            <person name="Nagy L.G."/>
            <person name="Floudas D."/>
            <person name="Copeland A."/>
            <person name="Barry K.W."/>
            <person name="Cichocki N."/>
            <person name="Veneault-Fourrey C."/>
            <person name="LaButti K."/>
            <person name="Lindquist E.A."/>
            <person name="Lipzen A."/>
            <person name="Lundell T."/>
            <person name="Morin E."/>
            <person name="Murat C."/>
            <person name="Riley R."/>
            <person name="Ohm R."/>
            <person name="Sun H."/>
            <person name="Tunlid A."/>
            <person name="Henrissat B."/>
            <person name="Grigoriev I.V."/>
            <person name="Hibbett D.S."/>
            <person name="Martin F."/>
        </authorList>
    </citation>
    <scope>NUCLEOTIDE SEQUENCE [LARGE SCALE GENOMIC DNA]</scope>
    <source>
        <strain evidence="2">441</strain>
    </source>
</reference>